<dbReference type="GO" id="GO:0043022">
    <property type="term" value="F:ribosome binding"/>
    <property type="evidence" value="ECO:0007669"/>
    <property type="project" value="InterPro"/>
</dbReference>
<dbReference type="GO" id="GO:0003746">
    <property type="term" value="F:translation elongation factor activity"/>
    <property type="evidence" value="ECO:0007669"/>
    <property type="project" value="InterPro"/>
</dbReference>
<dbReference type="Pfam" id="PF01287">
    <property type="entry name" value="eIF-5a"/>
    <property type="match status" value="1"/>
</dbReference>
<accession>A0A6C0FE76</accession>
<dbReference type="SMART" id="SM01376">
    <property type="entry name" value="eIF-5a"/>
    <property type="match status" value="1"/>
</dbReference>
<dbReference type="GO" id="GO:0045901">
    <property type="term" value="P:positive regulation of translational elongation"/>
    <property type="evidence" value="ECO:0007669"/>
    <property type="project" value="InterPro"/>
</dbReference>
<protein>
    <recommendedName>
        <fullName evidence="1">Translation initiation factor 5A C-terminal domain-containing protein</fullName>
    </recommendedName>
</protein>
<dbReference type="SUPFAM" id="SSF50104">
    <property type="entry name" value="Translation proteins SH3-like domain"/>
    <property type="match status" value="1"/>
</dbReference>
<reference evidence="2" key="1">
    <citation type="journal article" date="2020" name="Nature">
        <title>Giant virus diversity and host interactions through global metagenomics.</title>
        <authorList>
            <person name="Schulz F."/>
            <person name="Roux S."/>
            <person name="Paez-Espino D."/>
            <person name="Jungbluth S."/>
            <person name="Walsh D.A."/>
            <person name="Denef V.J."/>
            <person name="McMahon K.D."/>
            <person name="Konstantinidis K.T."/>
            <person name="Eloe-Fadrosh E.A."/>
            <person name="Kyrpides N.C."/>
            <person name="Woyke T."/>
        </authorList>
    </citation>
    <scope>NUCLEOTIDE SEQUENCE</scope>
    <source>
        <strain evidence="2">GVMAG-S-ERX556106-38</strain>
    </source>
</reference>
<dbReference type="InterPro" id="IPR008991">
    <property type="entry name" value="Translation_prot_SH3-like_sf"/>
</dbReference>
<sequence length="179" mass="20279">MSTFLGYKEPVRFALPDMDRLGEILVGAYLVESSSLRVGDYILIGSGRRPCKITDKRRSYGGKNGAPKFGIDGIDIFTEKKWSTICLIKDSVNVPVVTKKEYKLVDIHQTQYFVNNCLVGYESFKLLDEETGKIIDDEHKLRDKQLDVDIKKNFQEGKVLLVTVISAMGESAIIDFKEY</sequence>
<dbReference type="InterPro" id="IPR014722">
    <property type="entry name" value="Rib_uL2_dom2"/>
</dbReference>
<dbReference type="InterPro" id="IPR012340">
    <property type="entry name" value="NA-bd_OB-fold"/>
</dbReference>
<dbReference type="PIRSF" id="PIRSF003025">
    <property type="entry name" value="eIF5A"/>
    <property type="match status" value="1"/>
</dbReference>
<dbReference type="Gene3D" id="2.40.50.140">
    <property type="entry name" value="Nucleic acid-binding proteins"/>
    <property type="match status" value="1"/>
</dbReference>
<dbReference type="InterPro" id="IPR001884">
    <property type="entry name" value="IF5A-like"/>
</dbReference>
<organism evidence="2">
    <name type="scientific">viral metagenome</name>
    <dbReference type="NCBI Taxonomy" id="1070528"/>
    <lineage>
        <taxon>unclassified sequences</taxon>
        <taxon>metagenomes</taxon>
        <taxon>organismal metagenomes</taxon>
    </lineage>
</organism>
<proteinExistence type="predicted"/>
<dbReference type="GO" id="GO:0045905">
    <property type="term" value="P:positive regulation of translational termination"/>
    <property type="evidence" value="ECO:0007669"/>
    <property type="project" value="InterPro"/>
</dbReference>
<dbReference type="InterPro" id="IPR048670">
    <property type="entry name" value="IF5A-like_N"/>
</dbReference>
<dbReference type="SUPFAM" id="SSF50249">
    <property type="entry name" value="Nucleic acid-binding proteins"/>
    <property type="match status" value="1"/>
</dbReference>
<dbReference type="AlphaFoldDB" id="A0A6C0FE76"/>
<evidence type="ECO:0000259" key="1">
    <source>
        <dbReference type="SMART" id="SM01376"/>
    </source>
</evidence>
<feature type="domain" description="Translation initiation factor 5A C-terminal" evidence="1">
    <location>
        <begin position="96"/>
        <end position="177"/>
    </location>
</feature>
<dbReference type="GO" id="GO:0003723">
    <property type="term" value="F:RNA binding"/>
    <property type="evidence" value="ECO:0007669"/>
    <property type="project" value="InterPro"/>
</dbReference>
<dbReference type="Pfam" id="PF21485">
    <property type="entry name" value="IF5A-like_N"/>
    <property type="match status" value="1"/>
</dbReference>
<dbReference type="InterPro" id="IPR020189">
    <property type="entry name" value="IF5A_C"/>
</dbReference>
<evidence type="ECO:0000313" key="2">
    <source>
        <dbReference type="EMBL" id="QHT38839.1"/>
    </source>
</evidence>
<dbReference type="Gene3D" id="2.30.30.30">
    <property type="match status" value="1"/>
</dbReference>
<name>A0A6C0FE76_9ZZZZ</name>
<dbReference type="EMBL" id="MN738835">
    <property type="protein sequence ID" value="QHT38839.1"/>
    <property type="molecule type" value="Genomic_DNA"/>
</dbReference>
<dbReference type="PANTHER" id="PTHR11673">
    <property type="entry name" value="TRANSLATION INITIATION FACTOR 5A FAMILY MEMBER"/>
    <property type="match status" value="1"/>
</dbReference>